<keyword evidence="2" id="KW-1185">Reference proteome</keyword>
<name>A0A835CYJ1_TETSI</name>
<dbReference type="PANTHER" id="PTHR34046:SF19">
    <property type="entry name" value="RAPIDLY ELICITED PROTEIN, PUTATIVE-RELATED"/>
    <property type="match status" value="1"/>
</dbReference>
<dbReference type="InterPro" id="IPR008004">
    <property type="entry name" value="OCTOPUS-like"/>
</dbReference>
<dbReference type="Pfam" id="PF05340">
    <property type="entry name" value="DUF740"/>
    <property type="match status" value="1"/>
</dbReference>
<reference evidence="1 2" key="1">
    <citation type="submission" date="2020-04" db="EMBL/GenBank/DDBJ databases">
        <title>Plant Genome Project.</title>
        <authorList>
            <person name="Zhang R.-G."/>
        </authorList>
    </citation>
    <scope>NUCLEOTIDE SEQUENCE [LARGE SCALE GENOMIC DNA]</scope>
    <source>
        <strain evidence="1">YNK0</strain>
        <tissue evidence="1">Leaf</tissue>
    </source>
</reference>
<sequence length="129" mass="13986">MGRSESELRCKKHLENKQSPGVCSSCLIERLSQLSNSNSISPFASSSSPYSSAFSSPIRHRRMASETTGSISFVISDKNGLIKSRSMAFVPGIRGGEKKKGGFWSKLLGSTSKRSKEGLMHSRTVRVGS</sequence>
<dbReference type="PANTHER" id="PTHR34046">
    <property type="entry name" value="OS06G0218800 PROTEIN"/>
    <property type="match status" value="1"/>
</dbReference>
<dbReference type="OrthoDB" id="1101370at2759"/>
<comment type="caution">
    <text evidence="1">The sequence shown here is derived from an EMBL/GenBank/DDBJ whole genome shotgun (WGS) entry which is preliminary data.</text>
</comment>
<proteinExistence type="predicted"/>
<dbReference type="OMA" id="MGWSESE"/>
<dbReference type="AlphaFoldDB" id="A0A835CYJ1"/>
<evidence type="ECO:0000313" key="2">
    <source>
        <dbReference type="Proteomes" id="UP000655225"/>
    </source>
</evidence>
<protein>
    <submittedName>
        <fullName evidence="1">Uncharacterized protein</fullName>
    </submittedName>
</protein>
<gene>
    <name evidence="1" type="ORF">HHK36_030709</name>
</gene>
<accession>A0A835CYJ1</accession>
<organism evidence="1 2">
    <name type="scientific">Tetracentron sinense</name>
    <name type="common">Spur-leaf</name>
    <dbReference type="NCBI Taxonomy" id="13715"/>
    <lineage>
        <taxon>Eukaryota</taxon>
        <taxon>Viridiplantae</taxon>
        <taxon>Streptophyta</taxon>
        <taxon>Embryophyta</taxon>
        <taxon>Tracheophyta</taxon>
        <taxon>Spermatophyta</taxon>
        <taxon>Magnoliopsida</taxon>
        <taxon>Trochodendrales</taxon>
        <taxon>Trochodendraceae</taxon>
        <taxon>Tetracentron</taxon>
    </lineage>
</organism>
<dbReference type="EMBL" id="JABCRI010000024">
    <property type="protein sequence ID" value="KAF8377332.1"/>
    <property type="molecule type" value="Genomic_DNA"/>
</dbReference>
<dbReference type="Proteomes" id="UP000655225">
    <property type="component" value="Unassembled WGS sequence"/>
</dbReference>
<evidence type="ECO:0000313" key="1">
    <source>
        <dbReference type="EMBL" id="KAF8377332.1"/>
    </source>
</evidence>